<accession>A0A143HC29</accession>
<protein>
    <recommendedName>
        <fullName evidence="8">Type II secretion system protein GspF domain-containing protein</fullName>
    </recommendedName>
</protein>
<evidence type="ECO:0000256" key="1">
    <source>
        <dbReference type="ARBA" id="ARBA00004651"/>
    </source>
</evidence>
<dbReference type="NCBIfam" id="NF041012">
    <property type="entry name" value="T4P_ComGB"/>
    <property type="match status" value="1"/>
</dbReference>
<feature type="transmembrane region" description="Helical" evidence="7">
    <location>
        <begin position="127"/>
        <end position="149"/>
    </location>
</feature>
<dbReference type="InterPro" id="IPR018076">
    <property type="entry name" value="T2SS_GspF_dom"/>
</dbReference>
<gene>
    <name evidence="9" type="ORF">ATY39_04785</name>
</gene>
<dbReference type="PANTHER" id="PTHR30012">
    <property type="entry name" value="GENERAL SECRETION PATHWAY PROTEIN"/>
    <property type="match status" value="1"/>
</dbReference>
<comment type="subcellular location">
    <subcellularLocation>
        <location evidence="1">Cell membrane</location>
        <topology evidence="1">Multi-pass membrane protein</topology>
    </subcellularLocation>
</comment>
<evidence type="ECO:0000259" key="8">
    <source>
        <dbReference type="Pfam" id="PF00482"/>
    </source>
</evidence>
<evidence type="ECO:0000313" key="10">
    <source>
        <dbReference type="Proteomes" id="UP000076021"/>
    </source>
</evidence>
<dbReference type="GO" id="GO:0005886">
    <property type="term" value="C:plasma membrane"/>
    <property type="evidence" value="ECO:0007669"/>
    <property type="project" value="UniProtKB-SubCell"/>
</dbReference>
<evidence type="ECO:0000256" key="5">
    <source>
        <dbReference type="ARBA" id="ARBA00022989"/>
    </source>
</evidence>
<feature type="domain" description="Type II secretion system protein GspF" evidence="8">
    <location>
        <begin position="232"/>
        <end position="351"/>
    </location>
</feature>
<name>A0A143HC29_9BACL</name>
<evidence type="ECO:0000256" key="7">
    <source>
        <dbReference type="SAM" id="Phobius"/>
    </source>
</evidence>
<proteinExistence type="inferred from homology"/>
<evidence type="ECO:0000256" key="3">
    <source>
        <dbReference type="ARBA" id="ARBA00022475"/>
    </source>
</evidence>
<dbReference type="InterPro" id="IPR042094">
    <property type="entry name" value="T2SS_GspF_sf"/>
</dbReference>
<dbReference type="Proteomes" id="UP000076021">
    <property type="component" value="Chromosome"/>
</dbReference>
<evidence type="ECO:0000256" key="4">
    <source>
        <dbReference type="ARBA" id="ARBA00022692"/>
    </source>
</evidence>
<dbReference type="InterPro" id="IPR003004">
    <property type="entry name" value="GspF/PilC"/>
</dbReference>
<evidence type="ECO:0000313" key="9">
    <source>
        <dbReference type="EMBL" id="AMW98821.1"/>
    </source>
</evidence>
<feature type="domain" description="Type II secretion system protein GspF" evidence="8">
    <location>
        <begin position="32"/>
        <end position="151"/>
    </location>
</feature>
<keyword evidence="10" id="KW-1185">Reference proteome</keyword>
<evidence type="ECO:0000256" key="6">
    <source>
        <dbReference type="ARBA" id="ARBA00023136"/>
    </source>
</evidence>
<feature type="transmembrane region" description="Helical" evidence="7">
    <location>
        <begin position="180"/>
        <end position="199"/>
    </location>
</feature>
<dbReference type="AlphaFoldDB" id="A0A143HC29"/>
<dbReference type="PRINTS" id="PR00812">
    <property type="entry name" value="BCTERIALGSPF"/>
</dbReference>
<keyword evidence="3" id="KW-1003">Cell membrane</keyword>
<keyword evidence="5 7" id="KW-1133">Transmembrane helix</keyword>
<dbReference type="EMBL" id="CP014806">
    <property type="protein sequence ID" value="AMW98821.1"/>
    <property type="molecule type" value="Genomic_DNA"/>
</dbReference>
<evidence type="ECO:0000256" key="2">
    <source>
        <dbReference type="ARBA" id="ARBA00005745"/>
    </source>
</evidence>
<dbReference type="Pfam" id="PF00482">
    <property type="entry name" value="T2SSF"/>
    <property type="match status" value="2"/>
</dbReference>
<dbReference type="PANTHER" id="PTHR30012:SF0">
    <property type="entry name" value="TYPE II SECRETION SYSTEM PROTEIN F-RELATED"/>
    <property type="match status" value="1"/>
</dbReference>
<dbReference type="InterPro" id="IPR047692">
    <property type="entry name" value="T4P_ComGB"/>
</dbReference>
<feature type="transmembrane region" description="Helical" evidence="7">
    <location>
        <begin position="332"/>
        <end position="353"/>
    </location>
</feature>
<dbReference type="KEGG" id="rst:ATY39_04785"/>
<organism evidence="9 10">
    <name type="scientific">Rummeliibacillus stabekisii</name>
    <dbReference type="NCBI Taxonomy" id="241244"/>
    <lineage>
        <taxon>Bacteria</taxon>
        <taxon>Bacillati</taxon>
        <taxon>Bacillota</taxon>
        <taxon>Bacilli</taxon>
        <taxon>Bacillales</taxon>
        <taxon>Caryophanaceae</taxon>
        <taxon>Rummeliibacillus</taxon>
    </lineage>
</organism>
<reference evidence="10" key="2">
    <citation type="submission" date="2016-03" db="EMBL/GenBank/DDBJ databases">
        <authorList>
            <person name="Ploux O."/>
        </authorList>
    </citation>
    <scope>NUCLEOTIDE SEQUENCE [LARGE SCALE GENOMIC DNA]</scope>
    <source>
        <strain evidence="10">PP9</strain>
    </source>
</reference>
<keyword evidence="4 7" id="KW-0812">Transmembrane</keyword>
<dbReference type="STRING" id="241244.ATY39_04785"/>
<keyword evidence="6 7" id="KW-0472">Membrane</keyword>
<reference evidence="9 10" key="1">
    <citation type="journal article" date="2016" name="Genome Announc.">
        <title>Whole-Genome Sequence of Rummeliibacillus stabekisii Strain PP9 Isolated from Antarctic Soil.</title>
        <authorList>
            <person name="da Mota F.F."/>
            <person name="Vollu R.E."/>
            <person name="Jurelevicius D."/>
            <person name="Seldin L."/>
        </authorList>
    </citation>
    <scope>NUCLEOTIDE SEQUENCE [LARGE SCALE GENOMIC DNA]</scope>
    <source>
        <strain evidence="9 10">PP9</strain>
    </source>
</reference>
<comment type="similarity">
    <text evidence="2">Belongs to the GSP F family.</text>
</comment>
<sequence length="359" mass="41654">MVQSPPNILQRKWIDFLLLKRKIHLKDSAQLLKKMSVLLEEGFTFSDSLFMLLPHHLKKDTDGEVKIRAQLRNGSSMTDVLRLLGYPKIYLMTILVSEEHGKTIQALKTVANQLEKKEQNRERLQKLLVYPAVLFVFLILLFFAFRTYFLPNMSFMMANQSSETSFDLTLSKLFLHLPDFFIVLGISFISMLILFLIWLKKKRVTSQILFLLKIPYINKYFKLQITRQISYELGGLIQSGMSMQEALELLKTQTLQPYLAKVAEILQKRIVYGESLSTAIQQEPYFYKGFYAHVLHGEQGGNLGRELQIYSEFLIERTENTIQRSLAFVQPLLFVVIALCILGAYLAILLPMYKMMDLV</sequence>
<dbReference type="Gene3D" id="1.20.81.30">
    <property type="entry name" value="Type II secretion system (T2SS), domain F"/>
    <property type="match status" value="2"/>
</dbReference>